<gene>
    <name evidence="1" type="ORF">DAH51_25380</name>
</gene>
<accession>A0A430BDM2</accession>
<dbReference type="EMBL" id="QRAL01000054">
    <property type="protein sequence ID" value="RSU46920.1"/>
    <property type="molecule type" value="Genomic_DNA"/>
</dbReference>
<reference evidence="1 2" key="1">
    <citation type="submission" date="2018-07" db="EMBL/GenBank/DDBJ databases">
        <title>Genomic and Epidemiologic Investigation of an Indolent Hospital Outbreak.</title>
        <authorList>
            <person name="Johnson R.C."/>
            <person name="Deming C."/>
            <person name="Conlan S."/>
            <person name="Zellmer C.J."/>
            <person name="Michelin A.V."/>
            <person name="Lee-Lin S."/>
            <person name="Thomas P.J."/>
            <person name="Park M."/>
            <person name="Weingarten R.A."/>
            <person name="Less J."/>
            <person name="Dekker J.P."/>
            <person name="Frank K.M."/>
            <person name="Musser K.A."/>
            <person name="Mcquiston J.R."/>
            <person name="Henderson D.K."/>
            <person name="Lau A.F."/>
            <person name="Palmore T.N."/>
            <person name="Segre J.A."/>
        </authorList>
    </citation>
    <scope>NUCLEOTIDE SEQUENCE [LARGE SCALE GENOMIC DNA]</scope>
    <source>
        <strain evidence="1 2">SK-NIH.Env6_1116</strain>
    </source>
</reference>
<dbReference type="AlphaFoldDB" id="A0A430BDM2"/>
<dbReference type="RefSeq" id="WP_126000103.1">
    <property type="nucleotide sequence ID" value="NZ_QRAL01000054.1"/>
</dbReference>
<protein>
    <submittedName>
        <fullName evidence="1">Uncharacterized protein</fullName>
    </submittedName>
</protein>
<proteinExistence type="predicted"/>
<comment type="caution">
    <text evidence="1">The sequence shown here is derived from an EMBL/GenBank/DDBJ whole genome shotgun (WGS) entry which is preliminary data.</text>
</comment>
<evidence type="ECO:0000313" key="2">
    <source>
        <dbReference type="Proteomes" id="UP000287401"/>
    </source>
</evidence>
<sequence>MTKKTKQPPFTNRMFIAAIRSKLDAAGYTDIPVHRQWIDEDEPGYPFLLRVPVGPELTLPLKTMERFHDDRSAESLERNASEFVMALVNIHKAQKMLLKYAADVKKEAVAQIVAAREVGLDVQVASIGFKPTYAFHMAGADWKDAAFHVLAEVIIRHTSFYLQPETSQLWVEETTDIAGELADILEEQRARQDRLKELDALDADLLVDQISIDLLEAHGVDVAATLTKAWKEQCVNLNVEYDGKPATLSIITSNGVVNSSFQFGELCWNGEYLWFHGELGETDYSGLLHKSIGDVAGHPVFASRPIVRVDAHGEAVRNLIYFETPATLRFDVESGALKHEERLAA</sequence>
<name>A0A430BDM2_SPHYA</name>
<dbReference type="Proteomes" id="UP000287401">
    <property type="component" value="Unassembled WGS sequence"/>
</dbReference>
<evidence type="ECO:0000313" key="1">
    <source>
        <dbReference type="EMBL" id="RSU46920.1"/>
    </source>
</evidence>
<organism evidence="1 2">
    <name type="scientific">Sphingobium yanoikuyae</name>
    <name type="common">Sphingomonas yanoikuyae</name>
    <dbReference type="NCBI Taxonomy" id="13690"/>
    <lineage>
        <taxon>Bacteria</taxon>
        <taxon>Pseudomonadati</taxon>
        <taxon>Pseudomonadota</taxon>
        <taxon>Alphaproteobacteria</taxon>
        <taxon>Sphingomonadales</taxon>
        <taxon>Sphingomonadaceae</taxon>
        <taxon>Sphingobium</taxon>
    </lineage>
</organism>